<comment type="caution">
    <text evidence="2">The sequence shown here is derived from an EMBL/GenBank/DDBJ whole genome shotgun (WGS) entry which is preliminary data.</text>
</comment>
<feature type="transmembrane region" description="Helical" evidence="1">
    <location>
        <begin position="61"/>
        <end position="83"/>
    </location>
</feature>
<evidence type="ECO:0000256" key="1">
    <source>
        <dbReference type="SAM" id="Phobius"/>
    </source>
</evidence>
<gene>
    <name evidence="2" type="ORF">A3C15_01975</name>
</gene>
<dbReference type="STRING" id="1798682.A3C15_01975"/>
<keyword evidence="1" id="KW-1133">Transmembrane helix</keyword>
<dbReference type="AlphaFoldDB" id="A0A1F6M987"/>
<name>A0A1F6M987_9BACT</name>
<dbReference type="EMBL" id="MFQD01000009">
    <property type="protein sequence ID" value="OGH68140.1"/>
    <property type="molecule type" value="Genomic_DNA"/>
</dbReference>
<keyword evidence="1" id="KW-0812">Transmembrane</keyword>
<reference evidence="2 3" key="1">
    <citation type="journal article" date="2016" name="Nat. Commun.">
        <title>Thousands of microbial genomes shed light on interconnected biogeochemical processes in an aquifer system.</title>
        <authorList>
            <person name="Anantharaman K."/>
            <person name="Brown C.T."/>
            <person name="Hug L.A."/>
            <person name="Sharon I."/>
            <person name="Castelle C.J."/>
            <person name="Probst A.J."/>
            <person name="Thomas B.C."/>
            <person name="Singh A."/>
            <person name="Wilkins M.J."/>
            <person name="Karaoz U."/>
            <person name="Brodie E.L."/>
            <person name="Williams K.H."/>
            <person name="Hubbard S.S."/>
            <person name="Banfield J.F."/>
        </authorList>
    </citation>
    <scope>NUCLEOTIDE SEQUENCE [LARGE SCALE GENOMIC DNA]</scope>
</reference>
<proteinExistence type="predicted"/>
<sequence>MTLSRTTALTTLAAFLFLFAIVSNLYQPTMEFNLHCTVHERVIEVFGGVCEGTAMGLFTSIAAFFTAATILFFALAWCVHVFADAANAIISPHAARAFVFASPPHHLQNYYHHGIAQTRRFW</sequence>
<protein>
    <submittedName>
        <fullName evidence="2">Uncharacterized protein</fullName>
    </submittedName>
</protein>
<organism evidence="2 3">
    <name type="scientific">Candidatus Magasanikbacteria bacterium RIFCSPHIGHO2_02_FULL_50_9b</name>
    <dbReference type="NCBI Taxonomy" id="1798682"/>
    <lineage>
        <taxon>Bacteria</taxon>
        <taxon>Candidatus Magasanikiibacteriota</taxon>
    </lineage>
</organism>
<evidence type="ECO:0000313" key="3">
    <source>
        <dbReference type="Proteomes" id="UP000176532"/>
    </source>
</evidence>
<accession>A0A1F6M987</accession>
<dbReference type="Proteomes" id="UP000176532">
    <property type="component" value="Unassembled WGS sequence"/>
</dbReference>
<evidence type="ECO:0000313" key="2">
    <source>
        <dbReference type="EMBL" id="OGH68140.1"/>
    </source>
</evidence>
<keyword evidence="1" id="KW-0472">Membrane</keyword>